<dbReference type="EMBL" id="FOBB01000004">
    <property type="protein sequence ID" value="SEM36201.1"/>
    <property type="molecule type" value="Genomic_DNA"/>
</dbReference>
<reference evidence="1 2" key="1">
    <citation type="submission" date="2016-10" db="EMBL/GenBank/DDBJ databases">
        <authorList>
            <person name="de Groot N.N."/>
        </authorList>
    </citation>
    <scope>NUCLEOTIDE SEQUENCE [LARGE SCALE GENOMIC DNA]</scope>
    <source>
        <strain evidence="1 2">DSM 21039</strain>
    </source>
</reference>
<organism evidence="1 2">
    <name type="scientific">Chitinophaga rupis</name>
    <dbReference type="NCBI Taxonomy" id="573321"/>
    <lineage>
        <taxon>Bacteria</taxon>
        <taxon>Pseudomonadati</taxon>
        <taxon>Bacteroidota</taxon>
        <taxon>Chitinophagia</taxon>
        <taxon>Chitinophagales</taxon>
        <taxon>Chitinophagaceae</taxon>
        <taxon>Chitinophaga</taxon>
    </lineage>
</organism>
<keyword evidence="2" id="KW-1185">Reference proteome</keyword>
<dbReference type="Proteomes" id="UP000198984">
    <property type="component" value="Unassembled WGS sequence"/>
</dbReference>
<gene>
    <name evidence="1" type="ORF">SAMN04488505_104167</name>
</gene>
<dbReference type="AlphaFoldDB" id="A0A1H7XR23"/>
<dbReference type="RefSeq" id="WP_089914726.1">
    <property type="nucleotide sequence ID" value="NZ_FOBB01000004.1"/>
</dbReference>
<accession>A0A1H7XR23</accession>
<sequence length="185" mass="20784">MSAAGLHNIHFNALKHHLGAIGNFIATCPVAELSQHLKVLGNSQMDLYLGHLQIAEIGQETLDALWERDINTLPEYARWLDQEEGYQSLTLSDQSTWILRMGQEETGKYIHLHPGRYSPHSVRVKATVLKTAIALASYYKHGLIKEIDLQALNQVRAAVVELPPIKDLSESRHILTIMELVTGSW</sequence>
<dbReference type="OrthoDB" id="1121210at2"/>
<dbReference type="STRING" id="573321.SAMN04488505_104167"/>
<evidence type="ECO:0000313" key="2">
    <source>
        <dbReference type="Proteomes" id="UP000198984"/>
    </source>
</evidence>
<name>A0A1H7XR23_9BACT</name>
<proteinExistence type="predicted"/>
<evidence type="ECO:0000313" key="1">
    <source>
        <dbReference type="EMBL" id="SEM36201.1"/>
    </source>
</evidence>
<protein>
    <submittedName>
        <fullName evidence="1">Uncharacterized protein</fullName>
    </submittedName>
</protein>